<dbReference type="PANTHER" id="PTHR16222:SF12">
    <property type="entry name" value="ADP-RIBOSYLGLYCOHYDROLASE-RELATED"/>
    <property type="match status" value="1"/>
</dbReference>
<organism evidence="3 4">
    <name type="scientific">Selenomonas sputigena (strain ATCC 35185 / DSM 20758 / CCUG 44933 / VPI D19B-28)</name>
    <dbReference type="NCBI Taxonomy" id="546271"/>
    <lineage>
        <taxon>Bacteria</taxon>
        <taxon>Bacillati</taxon>
        <taxon>Bacillota</taxon>
        <taxon>Negativicutes</taxon>
        <taxon>Selenomonadales</taxon>
        <taxon>Selenomonadaceae</taxon>
        <taxon>Selenomonas</taxon>
    </lineage>
</organism>
<evidence type="ECO:0000313" key="3">
    <source>
        <dbReference type="EMBL" id="EEX78342.1"/>
    </source>
</evidence>
<dbReference type="InterPro" id="IPR050792">
    <property type="entry name" value="ADP-ribosylglycohydrolase"/>
</dbReference>
<dbReference type="KEGG" id="ssg:Selsp_0971"/>
<name>C9LS24_SELS3</name>
<feature type="binding site" evidence="1">
    <location>
        <position position="35"/>
    </location>
    <ligand>
        <name>Mg(2+)</name>
        <dbReference type="ChEBI" id="CHEBI:18420"/>
        <label>1</label>
    </ligand>
</feature>
<feature type="binding site" evidence="1">
    <location>
        <position position="221"/>
    </location>
    <ligand>
        <name>Mg(2+)</name>
        <dbReference type="ChEBI" id="CHEBI:18420"/>
        <label>1</label>
    </ligand>
</feature>
<dbReference type="RefSeq" id="WP_006190907.1">
    <property type="nucleotide sequence ID" value="NC_015437.1"/>
</dbReference>
<dbReference type="InterPro" id="IPR036705">
    <property type="entry name" value="Ribosyl_crysJ1_sf"/>
</dbReference>
<feature type="binding site" evidence="1">
    <location>
        <position position="222"/>
    </location>
    <ligand>
        <name>Mg(2+)</name>
        <dbReference type="ChEBI" id="CHEBI:18420"/>
        <label>1</label>
    </ligand>
</feature>
<dbReference type="Proteomes" id="UP000011124">
    <property type="component" value="Chromosome"/>
</dbReference>
<feature type="binding site" evidence="1">
    <location>
        <position position="36"/>
    </location>
    <ligand>
        <name>Mg(2+)</name>
        <dbReference type="ChEBI" id="CHEBI:18420"/>
        <label>1</label>
    </ligand>
</feature>
<accession>C9LS24</accession>
<keyword evidence="1" id="KW-0460">Magnesium</keyword>
<dbReference type="GO" id="GO:0016787">
    <property type="term" value="F:hydrolase activity"/>
    <property type="evidence" value="ECO:0007669"/>
    <property type="project" value="UniProtKB-KW"/>
</dbReference>
<comment type="cofactor">
    <cofactor evidence="1">
        <name>Mg(2+)</name>
        <dbReference type="ChEBI" id="CHEBI:18420"/>
    </cofactor>
    <text evidence="1">Binds 2 magnesium ions per subunit.</text>
</comment>
<keyword evidence="5" id="KW-1185">Reference proteome</keyword>
<dbReference type="InterPro" id="IPR005502">
    <property type="entry name" value="Ribosyl_crysJ1"/>
</dbReference>
<protein>
    <submittedName>
        <fullName evidence="2">ADP-ribosylation/Crystallin J1</fullName>
    </submittedName>
    <submittedName>
        <fullName evidence="3">ADP-ribosylglycohydrolase</fullName>
    </submittedName>
</protein>
<reference evidence="3 4" key="1">
    <citation type="submission" date="2009-09" db="EMBL/GenBank/DDBJ databases">
        <authorList>
            <person name="Weinstock G."/>
            <person name="Sodergren E."/>
            <person name="Clifton S."/>
            <person name="Fulton L."/>
            <person name="Fulton B."/>
            <person name="Courtney L."/>
            <person name="Fronick C."/>
            <person name="Harrison M."/>
            <person name="Strong C."/>
            <person name="Farmer C."/>
            <person name="Delahaunty K."/>
            <person name="Markovic C."/>
            <person name="Hall O."/>
            <person name="Minx P."/>
            <person name="Tomlinson C."/>
            <person name="Mitreva M."/>
            <person name="Nelson J."/>
            <person name="Hou S."/>
            <person name="Wollam A."/>
            <person name="Pepin K.H."/>
            <person name="Johnson M."/>
            <person name="Bhonagiri V."/>
            <person name="Nash W.E."/>
            <person name="Warren W."/>
            <person name="Chinwalla A."/>
            <person name="Mardis E.R."/>
            <person name="Wilson R.K."/>
        </authorList>
    </citation>
    <scope>NUCLEOTIDE SEQUENCE [LARGE SCALE GENOMIC DNA]</scope>
    <source>
        <strain evidence="3">ATCC 35185</strain>
        <strain evidence="4">ATCC 35185 / DSM 20758 / VPI D19B-28</strain>
    </source>
</reference>
<dbReference type="Proteomes" id="UP000003505">
    <property type="component" value="Unassembled WGS sequence"/>
</dbReference>
<evidence type="ECO:0000313" key="2">
    <source>
        <dbReference type="EMBL" id="AEB99932.1"/>
    </source>
</evidence>
<sequence length="722" mass="81817">MYGAILGDMIGSPYEFDRGEKIKAFPLFIETSRFTDDTVMTVAVADALLYAGKDAEEEKICTAVVSSMQHWGRKYPNAGYGGKFREWLKEKEPKPYGSFGNGSAMRVSPVGWIYDSIERTREIARWTAEVTHNHPEGIKGAESVASAIYLARTGESKVTIKQYVEEAFGYNLSRTLKEIRPAYNMDVTCQGSVPEAMIAFLESTDFEDAVRNAISIGGDTDTTACIAGSIAEAYYGLTPTLEKECFERIPEKMKSVLRHFDRVRGQEIQGEPIIEAVLRRYLKDESKENMAAVLDAFYMRMKDGGSFLLPPSEVQRFDACVERGDYDSVISIEAYTSDGEFFMGLDEEDENANYITEVKIYDLLSFIAKATDAEAGIDINYAKNFYLNRDMAKSILAKGEENVAHPRGLYLPMPDTISISPKDLSPKFISGVRFCFMCTYDVYNNYCELYHRNGKIYRYDISGDHKNVKKICQVFPALKKFNESGGQNGKLEEWEWNYYELGAWVFAHAEVKKAYKMRTGHTDCLTWSPDDAYMTIQELLKEEDMVFTPMSIHADAIRTMSDYQHDREGIPSGWIYLGNDYERYVLGQPGERNILVLGVNPSTAKPGDDDPTIRSVRRIAENKGYDGWIMMNLHPQRTPHPEEMEDNPIWSENNPMVVKAVMREFHTHAVWCAWGNMIDMTGKGFLYGALFAVYEVLGDCVKWYNYGNLTKGGKSPPSEVVN</sequence>
<dbReference type="InterPro" id="IPR012441">
    <property type="entry name" value="DUF1643"/>
</dbReference>
<dbReference type="Pfam" id="PF07799">
    <property type="entry name" value="DUF1643"/>
    <property type="match status" value="1"/>
</dbReference>
<dbReference type="eggNOG" id="COG4333">
    <property type="taxonomic scope" value="Bacteria"/>
</dbReference>
<dbReference type="PANTHER" id="PTHR16222">
    <property type="entry name" value="ADP-RIBOSYLGLYCOHYDROLASE"/>
    <property type="match status" value="1"/>
</dbReference>
<gene>
    <name evidence="2" type="ordered locus">Selsp_0971</name>
    <name evidence="3" type="ORF">SELSPUOL_00245</name>
</gene>
<evidence type="ECO:0000256" key="1">
    <source>
        <dbReference type="PIRSR" id="PIRSR605502-1"/>
    </source>
</evidence>
<feature type="binding site" evidence="1">
    <location>
        <position position="37"/>
    </location>
    <ligand>
        <name>Mg(2+)</name>
        <dbReference type="ChEBI" id="CHEBI:18420"/>
        <label>1</label>
    </ligand>
</feature>
<reference evidence="2 5" key="2">
    <citation type="submission" date="2011-04" db="EMBL/GenBank/DDBJ databases">
        <title>The complete genome of Selenomonas sputigena DSM 20758.</title>
        <authorList>
            <consortium name="US DOE Joint Genome Institute (JGI-PGF)"/>
            <person name="Lucas S."/>
            <person name="Copeland A."/>
            <person name="Lapidus A."/>
            <person name="Bruce D."/>
            <person name="Goodwin L."/>
            <person name="Pitluck S."/>
            <person name="Peters L."/>
            <person name="Kyrpides N."/>
            <person name="Mavromatis K."/>
            <person name="Ivanova N."/>
            <person name="Ovchinnikova G."/>
            <person name="Teshima H."/>
            <person name="Detter J.C."/>
            <person name="Tapia R."/>
            <person name="Han C."/>
            <person name="Land M."/>
            <person name="Hauser L."/>
            <person name="Markowitz V."/>
            <person name="Cheng J.-F."/>
            <person name="Hugenholtz P."/>
            <person name="Woyke T."/>
            <person name="Wu D."/>
            <person name="Gronow S."/>
            <person name="Wellnitz S."/>
            <person name="Schneider S."/>
            <person name="Klenk H.-P."/>
            <person name="Eisen J.A."/>
        </authorList>
    </citation>
    <scope>NUCLEOTIDE SEQUENCE [LARGE SCALE GENOMIC DNA]</scope>
    <source>
        <strain evidence="2">ATCC 35185</strain>
        <strain evidence="5">ATCC 35185 / DSM 20758 / VPI D19B-28</strain>
    </source>
</reference>
<dbReference type="OrthoDB" id="9814572at2"/>
<dbReference type="Gene3D" id="1.10.4080.10">
    <property type="entry name" value="ADP-ribosylation/Crystallin J1"/>
    <property type="match status" value="1"/>
</dbReference>
<dbReference type="EMBL" id="ACKP02000006">
    <property type="protein sequence ID" value="EEX78342.1"/>
    <property type="molecule type" value="Genomic_DNA"/>
</dbReference>
<dbReference type="GO" id="GO:0046872">
    <property type="term" value="F:metal ion binding"/>
    <property type="evidence" value="ECO:0007669"/>
    <property type="project" value="UniProtKB-KW"/>
</dbReference>
<dbReference type="HOGENOM" id="CLU_383039_0_0_9"/>
<dbReference type="EMBL" id="CP002637">
    <property type="protein sequence ID" value="AEB99932.1"/>
    <property type="molecule type" value="Genomic_DNA"/>
</dbReference>
<keyword evidence="3" id="KW-0378">Hydrolase</keyword>
<keyword evidence="1" id="KW-0479">Metal-binding</keyword>
<evidence type="ECO:0000313" key="4">
    <source>
        <dbReference type="Proteomes" id="UP000003505"/>
    </source>
</evidence>
<dbReference type="eggNOG" id="COG1397">
    <property type="taxonomic scope" value="Bacteria"/>
</dbReference>
<feature type="binding site" evidence="1">
    <location>
        <position position="219"/>
    </location>
    <ligand>
        <name>Mg(2+)</name>
        <dbReference type="ChEBI" id="CHEBI:18420"/>
        <label>1</label>
    </ligand>
</feature>
<dbReference type="SUPFAM" id="SSF101478">
    <property type="entry name" value="ADP-ribosylglycohydrolase"/>
    <property type="match status" value="1"/>
</dbReference>
<evidence type="ECO:0000313" key="5">
    <source>
        <dbReference type="Proteomes" id="UP000011124"/>
    </source>
</evidence>
<proteinExistence type="predicted"/>
<dbReference type="AlphaFoldDB" id="C9LS24"/>
<dbReference type="STRING" id="546271.Selsp_0971"/>
<dbReference type="Pfam" id="PF03747">
    <property type="entry name" value="ADP_ribosyl_GH"/>
    <property type="match status" value="1"/>
</dbReference>